<reference evidence="2 3" key="1">
    <citation type="submission" date="2015-01" db="EMBL/GenBank/DDBJ databases">
        <title>Evolution of Trichinella species and genotypes.</title>
        <authorList>
            <person name="Korhonen P.K."/>
            <person name="Edoardo P."/>
            <person name="Giuseppe L.R."/>
            <person name="Gasser R.B."/>
        </authorList>
    </citation>
    <scope>NUCLEOTIDE SEQUENCE [LARGE SCALE GENOMIC DNA]</scope>
    <source>
        <strain evidence="2">ISS1029</strain>
    </source>
</reference>
<gene>
    <name evidence="2" type="ORF">T11_8502</name>
</gene>
<evidence type="ECO:0000256" key="1">
    <source>
        <dbReference type="SAM" id="MobiDB-lite"/>
    </source>
</evidence>
<proteinExistence type="predicted"/>
<evidence type="ECO:0000313" key="3">
    <source>
        <dbReference type="Proteomes" id="UP000055024"/>
    </source>
</evidence>
<dbReference type="OrthoDB" id="5913942at2759"/>
<feature type="region of interest" description="Disordered" evidence="1">
    <location>
        <begin position="164"/>
        <end position="189"/>
    </location>
</feature>
<dbReference type="EMBL" id="JYDP01000003">
    <property type="protein sequence ID" value="KRZ18437.1"/>
    <property type="molecule type" value="Genomic_DNA"/>
</dbReference>
<protein>
    <submittedName>
        <fullName evidence="2">Uncharacterized protein</fullName>
    </submittedName>
</protein>
<dbReference type="Proteomes" id="UP000055024">
    <property type="component" value="Unassembled WGS sequence"/>
</dbReference>
<sequence length="225" mass="25938">MVMSCSSWCNSRKPYSTAKIDGMRHIFRPNFQFFYSVLPGCCSVRIRAGSLISVAKPNSRQALISAREVIQFFMKLSPFISSRFLLKLMWLISSDVARSANSFRQKCTHRIGWRGHIRLSTVHQSLQSVLTLRPLSRFDEDIQGNKEKQSQCNRLKCLFERATDNHRHKSHRSRPPTEHRAPTPTNSLFMPTNYRNLSDDQVLHHSFYRSVARSSCGAMPGIDYV</sequence>
<evidence type="ECO:0000313" key="2">
    <source>
        <dbReference type="EMBL" id="KRZ18437.1"/>
    </source>
</evidence>
<accession>A0A0V1I8Z3</accession>
<dbReference type="AlphaFoldDB" id="A0A0V1I8Z3"/>
<comment type="caution">
    <text evidence="2">The sequence shown here is derived from an EMBL/GenBank/DDBJ whole genome shotgun (WGS) entry which is preliminary data.</text>
</comment>
<name>A0A0V1I8Z3_9BILA</name>
<keyword evidence="3" id="KW-1185">Reference proteome</keyword>
<organism evidence="2 3">
    <name type="scientific">Trichinella zimbabwensis</name>
    <dbReference type="NCBI Taxonomy" id="268475"/>
    <lineage>
        <taxon>Eukaryota</taxon>
        <taxon>Metazoa</taxon>
        <taxon>Ecdysozoa</taxon>
        <taxon>Nematoda</taxon>
        <taxon>Enoplea</taxon>
        <taxon>Dorylaimia</taxon>
        <taxon>Trichinellida</taxon>
        <taxon>Trichinellidae</taxon>
        <taxon>Trichinella</taxon>
    </lineage>
</organism>